<evidence type="ECO:0000256" key="8">
    <source>
        <dbReference type="RuleBase" id="RU365104"/>
    </source>
</evidence>
<dbReference type="InterPro" id="IPR027417">
    <property type="entry name" value="P-loop_NTPase"/>
</dbReference>
<protein>
    <recommendedName>
        <fullName evidence="8">Energy-coupling factor transporter ATP-binding protein EcfA2</fullName>
        <ecNumber evidence="8">7.-.-.-</ecNumber>
    </recommendedName>
</protein>
<dbReference type="InterPro" id="IPR030946">
    <property type="entry name" value="EcfA2"/>
</dbReference>
<dbReference type="PATRIC" id="fig|1158601.3.peg.3976"/>
<dbReference type="EMBL" id="ASWA01000002">
    <property type="protein sequence ID" value="EOT70252.1"/>
    <property type="molecule type" value="Genomic_DNA"/>
</dbReference>
<dbReference type="Proteomes" id="UP000014148">
    <property type="component" value="Unassembled WGS sequence"/>
</dbReference>
<dbReference type="Proteomes" id="UP000013783">
    <property type="component" value="Unassembled WGS sequence"/>
</dbReference>
<gene>
    <name evidence="11" type="ORF">I585_01731</name>
    <name evidence="10" type="ORF">UAI_04007</name>
</gene>
<dbReference type="PANTHER" id="PTHR43553">
    <property type="entry name" value="HEAVY METAL TRANSPORTER"/>
    <property type="match status" value="1"/>
</dbReference>
<dbReference type="GO" id="GO:0042626">
    <property type="term" value="F:ATPase-coupled transmembrane transporter activity"/>
    <property type="evidence" value="ECO:0007669"/>
    <property type="project" value="TreeGrafter"/>
</dbReference>
<dbReference type="SUPFAM" id="SSF52540">
    <property type="entry name" value="P-loop containing nucleoside triphosphate hydrolases"/>
    <property type="match status" value="1"/>
</dbReference>
<keyword evidence="4 8" id="KW-0547">Nucleotide-binding</keyword>
<evidence type="ECO:0000256" key="1">
    <source>
        <dbReference type="ARBA" id="ARBA00004202"/>
    </source>
</evidence>
<dbReference type="FunFam" id="3.40.50.300:FF:000224">
    <property type="entry name" value="Energy-coupling factor transporter ATP-binding protein EcfA"/>
    <property type="match status" value="1"/>
</dbReference>
<organism evidence="10 12">
    <name type="scientific">Enterococcus malodoratus ATCC 43197</name>
    <dbReference type="NCBI Taxonomy" id="1158601"/>
    <lineage>
        <taxon>Bacteria</taxon>
        <taxon>Bacillati</taxon>
        <taxon>Bacillota</taxon>
        <taxon>Bacilli</taxon>
        <taxon>Lactobacillales</taxon>
        <taxon>Enterococcaceae</taxon>
        <taxon>Enterococcus</taxon>
    </lineage>
</organism>
<keyword evidence="5 8" id="KW-0067">ATP-binding</keyword>
<dbReference type="PROSITE" id="PS00211">
    <property type="entry name" value="ABC_TRANSPORTER_1"/>
    <property type="match status" value="1"/>
</dbReference>
<dbReference type="InterPro" id="IPR003593">
    <property type="entry name" value="AAA+_ATPase"/>
</dbReference>
<dbReference type="NCBIfam" id="NF010155">
    <property type="entry name" value="PRK13634.1"/>
    <property type="match status" value="1"/>
</dbReference>
<comment type="subcellular location">
    <subcellularLocation>
        <location evidence="1 8">Cell membrane</location>
        <topology evidence="1 8">Peripheral membrane protein</topology>
    </subcellularLocation>
</comment>
<dbReference type="RefSeq" id="WP_010742778.1">
    <property type="nucleotide sequence ID" value="NZ_KB946253.1"/>
</dbReference>
<sequence length="289" mass="32300">MDIRFEKVSYVYQPNTPFEQRALYDIDLNIKEGSYTALVGHTGSGKSTLLQHLNALLKPTDGKVIIGDRTITSTTDNKNLKPVRKKVGIVFQFPEAQLFEETVAKDIAFGPKNFGVSDEDARILAKENLKLVGMDEEYLERSPFELSGGQMRRVAIAGVLAMEPEVLVLDEPTAGLDPLGRKEMMEMFLRLHKEKNMTIVLVTHLMDDVANFADYVYVLENGLVVKHGNPQTVFENVAWLKEKQLGVPQASAFAEKMQARGAEFKELPLTENELADWIVKHAGGPAHDE</sequence>
<evidence type="ECO:0000313" key="11">
    <source>
        <dbReference type="EMBL" id="EOT70252.1"/>
    </source>
</evidence>
<comment type="caution">
    <text evidence="10">The sequence shown here is derived from an EMBL/GenBank/DDBJ whole genome shotgun (WGS) entry which is preliminary data.</text>
</comment>
<comment type="subunit">
    <text evidence="8">Forms a stable energy-coupling factor (ECF) transporter complex composed of 2 membrane-embedded substrate-binding proteins (S component), 2 ATP-binding proteins (A component) and 2 transmembrane proteins (T component).</text>
</comment>
<dbReference type="InterPro" id="IPR050095">
    <property type="entry name" value="ECF_ABC_transporter_ATP-bd"/>
</dbReference>
<evidence type="ECO:0000256" key="4">
    <source>
        <dbReference type="ARBA" id="ARBA00022741"/>
    </source>
</evidence>
<comment type="function">
    <text evidence="8">ATP-binding (A) component of a common energy-coupling factor (ECF) ABC-transporter complex.</text>
</comment>
<proteinExistence type="inferred from homology"/>
<dbReference type="GO" id="GO:0043190">
    <property type="term" value="C:ATP-binding cassette (ABC) transporter complex"/>
    <property type="evidence" value="ECO:0007669"/>
    <property type="project" value="TreeGrafter"/>
</dbReference>
<evidence type="ECO:0000256" key="3">
    <source>
        <dbReference type="ARBA" id="ARBA00022475"/>
    </source>
</evidence>
<name>R2NK63_9ENTE</name>
<reference evidence="11 13" key="2">
    <citation type="submission" date="2013-03" db="EMBL/GenBank/DDBJ databases">
        <title>The Genome Sequence of Enterococcus malodoratus ATCC_43197 (PacBio/Illumina hybrid assembly).</title>
        <authorList>
            <consortium name="The Broad Institute Genomics Platform"/>
            <consortium name="The Broad Institute Genome Sequencing Center for Infectious Disease"/>
            <person name="Earl A."/>
            <person name="Russ C."/>
            <person name="Gilmore M."/>
            <person name="Surin D."/>
            <person name="Walker B."/>
            <person name="Young S."/>
            <person name="Zeng Q."/>
            <person name="Gargeya S."/>
            <person name="Fitzgerald M."/>
            <person name="Haas B."/>
            <person name="Abouelleil A."/>
            <person name="Allen A.W."/>
            <person name="Alvarado L."/>
            <person name="Arachchi H.M."/>
            <person name="Berlin A.M."/>
            <person name="Chapman S.B."/>
            <person name="Gainer-Dewar J."/>
            <person name="Goldberg J."/>
            <person name="Griggs A."/>
            <person name="Gujja S."/>
            <person name="Hansen M."/>
            <person name="Howarth C."/>
            <person name="Imamovic A."/>
            <person name="Ireland A."/>
            <person name="Larimer J."/>
            <person name="McCowan C."/>
            <person name="Murphy C."/>
            <person name="Pearson M."/>
            <person name="Poon T.W."/>
            <person name="Priest M."/>
            <person name="Roberts A."/>
            <person name="Saif S."/>
            <person name="Shea T."/>
            <person name="Sisk P."/>
            <person name="Sykes S."/>
            <person name="Wortman J."/>
            <person name="Nusbaum C."/>
            <person name="Birren B."/>
        </authorList>
    </citation>
    <scope>NUCLEOTIDE SEQUENCE [LARGE SCALE GENOMIC DNA]</scope>
    <source>
        <strain evidence="11 13">ATCC 43197</strain>
    </source>
</reference>
<evidence type="ECO:0000256" key="7">
    <source>
        <dbReference type="ARBA" id="ARBA00023136"/>
    </source>
</evidence>
<dbReference type="InterPro" id="IPR017871">
    <property type="entry name" value="ABC_transporter-like_CS"/>
</dbReference>
<feature type="domain" description="ABC transporter" evidence="9">
    <location>
        <begin position="3"/>
        <end position="246"/>
    </location>
</feature>
<dbReference type="SMART" id="SM00382">
    <property type="entry name" value="AAA"/>
    <property type="match status" value="1"/>
</dbReference>
<evidence type="ECO:0000313" key="13">
    <source>
        <dbReference type="Proteomes" id="UP000014148"/>
    </source>
</evidence>
<dbReference type="InterPro" id="IPR003439">
    <property type="entry name" value="ABC_transporter-like_ATP-bd"/>
</dbReference>
<keyword evidence="6" id="KW-1278">Translocase</keyword>
<dbReference type="InterPro" id="IPR015856">
    <property type="entry name" value="ABC_transpr_CbiO/EcfA_su"/>
</dbReference>
<dbReference type="Pfam" id="PF00005">
    <property type="entry name" value="ABC_tran"/>
    <property type="match status" value="1"/>
</dbReference>
<dbReference type="OrthoDB" id="9784332at2"/>
<dbReference type="AlphaFoldDB" id="R2NK63"/>
<keyword evidence="3 8" id="KW-1003">Cell membrane</keyword>
<reference evidence="10 12" key="1">
    <citation type="submission" date="2013-02" db="EMBL/GenBank/DDBJ databases">
        <title>The Genome Sequence of Enterococcus malodoratus ATCC_43197.</title>
        <authorList>
            <consortium name="The Broad Institute Genome Sequencing Platform"/>
            <consortium name="The Broad Institute Genome Sequencing Center for Infectious Disease"/>
            <person name="Earl A.M."/>
            <person name="Gilmore M.S."/>
            <person name="Lebreton F."/>
            <person name="Walker B."/>
            <person name="Young S.K."/>
            <person name="Zeng Q."/>
            <person name="Gargeya S."/>
            <person name="Fitzgerald M."/>
            <person name="Haas B."/>
            <person name="Abouelleil A."/>
            <person name="Alvarado L."/>
            <person name="Arachchi H.M."/>
            <person name="Berlin A.M."/>
            <person name="Chapman S.B."/>
            <person name="Dewar J."/>
            <person name="Goldberg J."/>
            <person name="Griggs A."/>
            <person name="Gujja S."/>
            <person name="Hansen M."/>
            <person name="Howarth C."/>
            <person name="Imamovic A."/>
            <person name="Larimer J."/>
            <person name="McCowan C."/>
            <person name="Murphy C."/>
            <person name="Neiman D."/>
            <person name="Pearson M."/>
            <person name="Priest M."/>
            <person name="Roberts A."/>
            <person name="Saif S."/>
            <person name="Shea T."/>
            <person name="Sisk P."/>
            <person name="Sykes S."/>
            <person name="Wortman J."/>
            <person name="Nusbaum C."/>
            <person name="Birren B."/>
        </authorList>
    </citation>
    <scope>NUCLEOTIDE SEQUENCE [LARGE SCALE GENOMIC DNA]</scope>
    <source>
        <strain evidence="10 12">ATCC 43197</strain>
    </source>
</reference>
<dbReference type="STRING" id="71451.RV07_GL000248"/>
<dbReference type="eggNOG" id="COG1122">
    <property type="taxonomic scope" value="Bacteria"/>
</dbReference>
<evidence type="ECO:0000256" key="6">
    <source>
        <dbReference type="ARBA" id="ARBA00022967"/>
    </source>
</evidence>
<keyword evidence="2 8" id="KW-0813">Transport</keyword>
<dbReference type="GO" id="GO:0016887">
    <property type="term" value="F:ATP hydrolysis activity"/>
    <property type="evidence" value="ECO:0007669"/>
    <property type="project" value="InterPro"/>
</dbReference>
<keyword evidence="13" id="KW-1185">Reference proteome</keyword>
<dbReference type="NCBIfam" id="TIGR04521">
    <property type="entry name" value="ECF_ATPase_2"/>
    <property type="match status" value="1"/>
</dbReference>
<dbReference type="PROSITE" id="PS50893">
    <property type="entry name" value="ABC_TRANSPORTER_2"/>
    <property type="match status" value="1"/>
</dbReference>
<keyword evidence="7 8" id="KW-0472">Membrane</keyword>
<dbReference type="EMBL" id="AJAK01000030">
    <property type="protein sequence ID" value="EOH72422.1"/>
    <property type="molecule type" value="Genomic_DNA"/>
</dbReference>
<dbReference type="CDD" id="cd03225">
    <property type="entry name" value="ABC_cobalt_CbiO_domain1"/>
    <property type="match status" value="1"/>
</dbReference>
<dbReference type="EC" id="7.-.-.-" evidence="8"/>
<dbReference type="Gene3D" id="3.40.50.300">
    <property type="entry name" value="P-loop containing nucleotide triphosphate hydrolases"/>
    <property type="match status" value="1"/>
</dbReference>
<dbReference type="GO" id="GO:0005524">
    <property type="term" value="F:ATP binding"/>
    <property type="evidence" value="ECO:0007669"/>
    <property type="project" value="UniProtKB-UniRule"/>
</dbReference>
<evidence type="ECO:0000313" key="10">
    <source>
        <dbReference type="EMBL" id="EOH72422.1"/>
    </source>
</evidence>
<accession>R2NK63</accession>
<dbReference type="PANTHER" id="PTHR43553:SF27">
    <property type="entry name" value="ENERGY-COUPLING FACTOR TRANSPORTER ATP-BINDING PROTEIN ECFA2"/>
    <property type="match status" value="1"/>
</dbReference>
<comment type="similarity">
    <text evidence="8">Belongs to the ABC transporter superfamily. Energy-coupling factor EcfA family.</text>
</comment>
<evidence type="ECO:0000313" key="12">
    <source>
        <dbReference type="Proteomes" id="UP000013783"/>
    </source>
</evidence>
<evidence type="ECO:0000259" key="9">
    <source>
        <dbReference type="PROSITE" id="PS50893"/>
    </source>
</evidence>
<evidence type="ECO:0000256" key="5">
    <source>
        <dbReference type="ARBA" id="ARBA00022840"/>
    </source>
</evidence>
<evidence type="ECO:0000256" key="2">
    <source>
        <dbReference type="ARBA" id="ARBA00022448"/>
    </source>
</evidence>